<sequence length="159" mass="18044">MGKGEGECESLKQQDRKNLMGGRQCQVCGDAPSKYKCPTCFIPYCSLMCFKQHKEVPCSREAPAVSTDSQPTQPPRSFEEEDEQGWRLHRTQLEAVVASSEIRNILKDQELQKIILRIDSSENAEEELDKAMEGPHFQEFTDKILSIISPEEQSHITQA</sequence>
<organism evidence="14">
    <name type="scientific">Picea sitchensis</name>
    <name type="common">Sitka spruce</name>
    <name type="synonym">Pinus sitchensis</name>
    <dbReference type="NCBI Taxonomy" id="3332"/>
    <lineage>
        <taxon>Eukaryota</taxon>
        <taxon>Viridiplantae</taxon>
        <taxon>Streptophyta</taxon>
        <taxon>Embryophyta</taxon>
        <taxon>Tracheophyta</taxon>
        <taxon>Spermatophyta</taxon>
        <taxon>Pinopsida</taxon>
        <taxon>Pinidae</taxon>
        <taxon>Conifers I</taxon>
        <taxon>Pinales</taxon>
        <taxon>Pinaceae</taxon>
        <taxon>Picea</taxon>
    </lineage>
</organism>
<dbReference type="Pfam" id="PF04438">
    <property type="entry name" value="zf-HIT"/>
    <property type="match status" value="1"/>
</dbReference>
<accession>A9NPU9</accession>
<feature type="region of interest" description="Disordered" evidence="12">
    <location>
        <begin position="60"/>
        <end position="84"/>
    </location>
</feature>
<dbReference type="GO" id="GO:0070761">
    <property type="term" value="C:pre-snoRNP complex"/>
    <property type="evidence" value="ECO:0007669"/>
    <property type="project" value="TreeGrafter"/>
</dbReference>
<dbReference type="SUPFAM" id="SSF144232">
    <property type="entry name" value="HIT/MYND zinc finger-like"/>
    <property type="match status" value="1"/>
</dbReference>
<dbReference type="Pfam" id="PF21373">
    <property type="entry name" value="ZNHIT3_C"/>
    <property type="match status" value="1"/>
</dbReference>
<reference evidence="14" key="1">
    <citation type="journal article" date="2008" name="BMC Genomics">
        <title>A conifer genomics resource of 200,000 spruce (Picea spp.) ESTs and 6,464 high-quality, sequence-finished full-length cDNAs for Sitka spruce (Picea sitchensis).</title>
        <authorList>
            <person name="Ralph S.G."/>
            <person name="Chun H.J."/>
            <person name="Kolosova N."/>
            <person name="Cooper D."/>
            <person name="Oddy C."/>
            <person name="Ritland C.E."/>
            <person name="Kirkpatrick R."/>
            <person name="Moore R."/>
            <person name="Barber S."/>
            <person name="Holt R.A."/>
            <person name="Jones S.J."/>
            <person name="Marra M.A."/>
            <person name="Douglas C.J."/>
            <person name="Ritland K."/>
            <person name="Bohlmann J."/>
        </authorList>
    </citation>
    <scope>NUCLEOTIDE SEQUENCE</scope>
    <source>
        <tissue evidence="14">Bark</tissue>
    </source>
</reference>
<dbReference type="GO" id="GO:0005634">
    <property type="term" value="C:nucleus"/>
    <property type="evidence" value="ECO:0007669"/>
    <property type="project" value="UniProtKB-SubCell"/>
</dbReference>
<keyword evidence="5" id="KW-0597">Phosphoprotein</keyword>
<dbReference type="InterPro" id="IPR051639">
    <property type="entry name" value="BCD1"/>
</dbReference>
<evidence type="ECO:0000256" key="7">
    <source>
        <dbReference type="ARBA" id="ARBA00022771"/>
    </source>
</evidence>
<evidence type="ECO:0000256" key="1">
    <source>
        <dbReference type="ARBA" id="ARBA00004123"/>
    </source>
</evidence>
<dbReference type="CDD" id="cd23024">
    <property type="entry name" value="zf-HIT_ZNHIT2-3"/>
    <property type="match status" value="1"/>
</dbReference>
<dbReference type="EMBL" id="EF083311">
    <property type="protein sequence ID" value="ABK22660.1"/>
    <property type="molecule type" value="mRNA"/>
</dbReference>
<feature type="domain" description="HIT-type" evidence="13">
    <location>
        <begin position="25"/>
        <end position="58"/>
    </location>
</feature>
<evidence type="ECO:0000256" key="10">
    <source>
        <dbReference type="ARBA" id="ARBA00046946"/>
    </source>
</evidence>
<evidence type="ECO:0000256" key="9">
    <source>
        <dbReference type="ARBA" id="ARBA00023242"/>
    </source>
</evidence>
<dbReference type="GO" id="GO:0000492">
    <property type="term" value="P:box C/D snoRNP assembly"/>
    <property type="evidence" value="ECO:0007669"/>
    <property type="project" value="TreeGrafter"/>
</dbReference>
<dbReference type="PROSITE" id="PS51083">
    <property type="entry name" value="ZF_HIT"/>
    <property type="match status" value="1"/>
</dbReference>
<dbReference type="OMA" id="CNEAQSK"/>
<dbReference type="GO" id="GO:0000463">
    <property type="term" value="P:maturation of LSU-rRNA from tricistronic rRNA transcript (SSU-rRNA, 5.8S rRNA, LSU-rRNA)"/>
    <property type="evidence" value="ECO:0007669"/>
    <property type="project" value="TreeGrafter"/>
</dbReference>
<dbReference type="InterPro" id="IPR007529">
    <property type="entry name" value="Znf_HIT"/>
</dbReference>
<evidence type="ECO:0000259" key="13">
    <source>
        <dbReference type="PROSITE" id="PS51083"/>
    </source>
</evidence>
<name>A9NPU9_PICSI</name>
<dbReference type="AlphaFoldDB" id="A9NPU9"/>
<keyword evidence="9" id="KW-0539">Nucleus</keyword>
<keyword evidence="7 11" id="KW-0863">Zinc-finger</keyword>
<dbReference type="GO" id="GO:0048254">
    <property type="term" value="P:snoRNA localization"/>
    <property type="evidence" value="ECO:0007669"/>
    <property type="project" value="TreeGrafter"/>
</dbReference>
<evidence type="ECO:0000256" key="8">
    <source>
        <dbReference type="ARBA" id="ARBA00022833"/>
    </source>
</evidence>
<evidence type="ECO:0000256" key="5">
    <source>
        <dbReference type="ARBA" id="ARBA00022553"/>
    </source>
</evidence>
<dbReference type="Gene3D" id="3.30.60.190">
    <property type="match status" value="1"/>
</dbReference>
<evidence type="ECO:0000256" key="3">
    <source>
        <dbReference type="ARBA" id="ARBA00021568"/>
    </source>
</evidence>
<keyword evidence="4" id="KW-0963">Cytoplasm</keyword>
<dbReference type="GO" id="GO:0005737">
    <property type="term" value="C:cytoplasm"/>
    <property type="evidence" value="ECO:0007669"/>
    <property type="project" value="UniProtKB-SubCell"/>
</dbReference>
<dbReference type="GO" id="GO:0008270">
    <property type="term" value="F:zinc ion binding"/>
    <property type="evidence" value="ECO:0007669"/>
    <property type="project" value="UniProtKB-UniRule"/>
</dbReference>
<evidence type="ECO:0000256" key="6">
    <source>
        <dbReference type="ARBA" id="ARBA00022723"/>
    </source>
</evidence>
<dbReference type="PANTHER" id="PTHR13483">
    <property type="entry name" value="BOX C_D SNORNA PROTEIN 1-RELATED"/>
    <property type="match status" value="1"/>
</dbReference>
<evidence type="ECO:0000256" key="2">
    <source>
        <dbReference type="ARBA" id="ARBA00004496"/>
    </source>
</evidence>
<dbReference type="PANTHER" id="PTHR13483:SF11">
    <property type="entry name" value="ZINC FINGER HIT DOMAIN-CONTAINING PROTEIN 3"/>
    <property type="match status" value="1"/>
</dbReference>
<evidence type="ECO:0000256" key="12">
    <source>
        <dbReference type="SAM" id="MobiDB-lite"/>
    </source>
</evidence>
<keyword evidence="6" id="KW-0479">Metal-binding</keyword>
<evidence type="ECO:0000256" key="11">
    <source>
        <dbReference type="PROSITE-ProRule" id="PRU00453"/>
    </source>
</evidence>
<comment type="subunit">
    <text evidence="10">Thyroid receptor interacting proteins (TRIPs) specifically interact with the ligand binding domain of the thyroid receptor (TR). Requires the presence of thyroid hormone for its interaction. Interacts with NUFIP1. Interacts (via HIT-type zinc finger) with the RUVBL1/RUVBL2 complex in the presence of ADP.</text>
</comment>
<keyword evidence="8" id="KW-0862">Zinc</keyword>
<proteinExistence type="evidence at transcript level"/>
<dbReference type="InterPro" id="IPR048371">
    <property type="entry name" value="ZNHIT3_C"/>
</dbReference>
<evidence type="ECO:0000256" key="4">
    <source>
        <dbReference type="ARBA" id="ARBA00022490"/>
    </source>
</evidence>
<protein>
    <recommendedName>
        <fullName evidence="3">Zinc finger HIT domain-containing protein 3</fullName>
    </recommendedName>
</protein>
<comment type="subcellular location">
    <subcellularLocation>
        <location evidence="2">Cytoplasm</location>
    </subcellularLocation>
    <subcellularLocation>
        <location evidence="1">Nucleus</location>
    </subcellularLocation>
</comment>
<evidence type="ECO:0000313" key="14">
    <source>
        <dbReference type="EMBL" id="ABK22660.1"/>
    </source>
</evidence>